<feature type="domain" description="N-acetyltransferase" evidence="3">
    <location>
        <begin position="1"/>
        <end position="143"/>
    </location>
</feature>
<evidence type="ECO:0000256" key="1">
    <source>
        <dbReference type="ARBA" id="ARBA00022679"/>
    </source>
</evidence>
<dbReference type="GO" id="GO:0016746">
    <property type="term" value="F:acyltransferase activity"/>
    <property type="evidence" value="ECO:0007669"/>
    <property type="project" value="UniProtKB-KW"/>
</dbReference>
<evidence type="ECO:0000313" key="5">
    <source>
        <dbReference type="Proteomes" id="UP001589838"/>
    </source>
</evidence>
<dbReference type="Gene3D" id="3.40.630.30">
    <property type="match status" value="1"/>
</dbReference>
<dbReference type="PANTHER" id="PTHR43420">
    <property type="entry name" value="ACETYLTRANSFERASE"/>
    <property type="match status" value="1"/>
</dbReference>
<dbReference type="EMBL" id="JBHLUX010000036">
    <property type="protein sequence ID" value="MFC0471619.1"/>
    <property type="molecule type" value="Genomic_DNA"/>
</dbReference>
<dbReference type="InterPro" id="IPR050680">
    <property type="entry name" value="YpeA/RimI_acetyltransf"/>
</dbReference>
<dbReference type="InterPro" id="IPR000182">
    <property type="entry name" value="GNAT_dom"/>
</dbReference>
<proteinExistence type="predicted"/>
<evidence type="ECO:0000259" key="3">
    <source>
        <dbReference type="PROSITE" id="PS51186"/>
    </source>
</evidence>
<protein>
    <submittedName>
        <fullName evidence="4">GNAT family N-acetyltransferase</fullName>
        <ecNumber evidence="4">2.3.1.-</ecNumber>
    </submittedName>
</protein>
<keyword evidence="2 4" id="KW-0012">Acyltransferase</keyword>
<evidence type="ECO:0000256" key="2">
    <source>
        <dbReference type="ARBA" id="ARBA00023315"/>
    </source>
</evidence>
<organism evidence="4 5">
    <name type="scientific">Halalkalibacter kiskunsagensis</name>
    <dbReference type="NCBI Taxonomy" id="1548599"/>
    <lineage>
        <taxon>Bacteria</taxon>
        <taxon>Bacillati</taxon>
        <taxon>Bacillota</taxon>
        <taxon>Bacilli</taxon>
        <taxon>Bacillales</taxon>
        <taxon>Bacillaceae</taxon>
        <taxon>Halalkalibacter</taxon>
    </lineage>
</organism>
<dbReference type="InterPro" id="IPR016181">
    <property type="entry name" value="Acyl_CoA_acyltransferase"/>
</dbReference>
<dbReference type="RefSeq" id="WP_335961641.1">
    <property type="nucleotide sequence ID" value="NZ_JAXBLX010000019.1"/>
</dbReference>
<dbReference type="Pfam" id="PF00583">
    <property type="entry name" value="Acetyltransf_1"/>
    <property type="match status" value="1"/>
</dbReference>
<keyword evidence="5" id="KW-1185">Reference proteome</keyword>
<name>A0ABV6KE80_9BACI</name>
<sequence length="143" mass="16595">MIIKKATKEEQQYIQSCAPIVQQEATVGYTSGNKLMITDEVHFFYNTEYFSLEDHGLLCGWILVGETRTPAEPDPIAMILELYVLPQYRKKGFGYILMNYAMDLFRHRKFKKVQLNVFAGNKAKLLYENLGFKEVSSLMERPL</sequence>
<dbReference type="Proteomes" id="UP001589838">
    <property type="component" value="Unassembled WGS sequence"/>
</dbReference>
<dbReference type="SUPFAM" id="SSF55729">
    <property type="entry name" value="Acyl-CoA N-acyltransferases (Nat)"/>
    <property type="match status" value="1"/>
</dbReference>
<gene>
    <name evidence="4" type="ORF">ACFFHM_14240</name>
</gene>
<keyword evidence="1 4" id="KW-0808">Transferase</keyword>
<reference evidence="4 5" key="1">
    <citation type="submission" date="2024-09" db="EMBL/GenBank/DDBJ databases">
        <authorList>
            <person name="Sun Q."/>
            <person name="Mori K."/>
        </authorList>
    </citation>
    <scope>NUCLEOTIDE SEQUENCE [LARGE SCALE GENOMIC DNA]</scope>
    <source>
        <strain evidence="4 5">NCAIM B.02610</strain>
    </source>
</reference>
<evidence type="ECO:0000313" key="4">
    <source>
        <dbReference type="EMBL" id="MFC0471619.1"/>
    </source>
</evidence>
<dbReference type="CDD" id="cd04301">
    <property type="entry name" value="NAT_SF"/>
    <property type="match status" value="1"/>
</dbReference>
<accession>A0ABV6KE80</accession>
<dbReference type="EC" id="2.3.1.-" evidence="4"/>
<comment type="caution">
    <text evidence="4">The sequence shown here is derived from an EMBL/GenBank/DDBJ whole genome shotgun (WGS) entry which is preliminary data.</text>
</comment>
<dbReference type="PROSITE" id="PS51186">
    <property type="entry name" value="GNAT"/>
    <property type="match status" value="1"/>
</dbReference>